<feature type="compositionally biased region" description="Basic and acidic residues" evidence="4">
    <location>
        <begin position="203"/>
        <end position="219"/>
    </location>
</feature>
<dbReference type="Proteomes" id="UP001152797">
    <property type="component" value="Unassembled WGS sequence"/>
</dbReference>
<sequence length="219" mass="24839">MGHGGNNVIPNVHFRKVNGCQSGRNNRVFMRTWLNQAGRKKRRANTRKEKAAKIFPRPSAGLLRPLVHPPTQRYNMKVRLGKGFTLDELKEANIPRKFAKTIGIAVDHRRRNRCTESLQANVERLKLYMSKLLLFPKKSGAKGVKKGDTPRSELQNVAQNTLKEIIPVPKPQKRIKARAITEEEKSESAYKKLKKARTAAHYQGERIKKAKEAAAKADS</sequence>
<feature type="region of interest" description="Disordered" evidence="4">
    <location>
        <begin position="196"/>
        <end position="219"/>
    </location>
</feature>
<dbReference type="GO" id="GO:0003723">
    <property type="term" value="F:RNA binding"/>
    <property type="evidence" value="ECO:0007669"/>
    <property type="project" value="TreeGrafter"/>
</dbReference>
<dbReference type="EMBL" id="CAMXCT030003446">
    <property type="protein sequence ID" value="CAL4791855.1"/>
    <property type="molecule type" value="Genomic_DNA"/>
</dbReference>
<evidence type="ECO:0000256" key="2">
    <source>
        <dbReference type="ARBA" id="ARBA00022980"/>
    </source>
</evidence>
<dbReference type="EMBL" id="CAMXCT020003446">
    <property type="protein sequence ID" value="CAL1157918.1"/>
    <property type="molecule type" value="Genomic_DNA"/>
</dbReference>
<dbReference type="GO" id="GO:0006412">
    <property type="term" value="P:translation"/>
    <property type="evidence" value="ECO:0007669"/>
    <property type="project" value="InterPro"/>
</dbReference>
<evidence type="ECO:0000313" key="5">
    <source>
        <dbReference type="EMBL" id="CAI4004543.1"/>
    </source>
</evidence>
<evidence type="ECO:0000256" key="4">
    <source>
        <dbReference type="SAM" id="MobiDB-lite"/>
    </source>
</evidence>
<keyword evidence="2 6" id="KW-0689">Ribosomal protein</keyword>
<keyword evidence="3" id="KW-0687">Ribonucleoprotein</keyword>
<reference evidence="5" key="1">
    <citation type="submission" date="2022-10" db="EMBL/GenBank/DDBJ databases">
        <authorList>
            <person name="Chen Y."/>
            <person name="Dougan E. K."/>
            <person name="Chan C."/>
            <person name="Rhodes N."/>
            <person name="Thang M."/>
        </authorList>
    </citation>
    <scope>NUCLEOTIDE SEQUENCE</scope>
</reference>
<evidence type="ECO:0000313" key="7">
    <source>
        <dbReference type="Proteomes" id="UP001152797"/>
    </source>
</evidence>
<dbReference type="AlphaFoldDB" id="A0A9P1D8I2"/>
<comment type="caution">
    <text evidence="5">The sequence shown here is derived from an EMBL/GenBank/DDBJ whole genome shotgun (WGS) entry which is preliminary data.</text>
</comment>
<reference evidence="6 7" key="2">
    <citation type="submission" date="2024-05" db="EMBL/GenBank/DDBJ databases">
        <authorList>
            <person name="Chen Y."/>
            <person name="Shah S."/>
            <person name="Dougan E. K."/>
            <person name="Thang M."/>
            <person name="Chan C."/>
        </authorList>
    </citation>
    <scope>NUCLEOTIDE SEQUENCE [LARGE SCALE GENOMIC DNA]</scope>
</reference>
<accession>A0A9P1D8I2</accession>
<dbReference type="PANTHER" id="PTHR11722">
    <property type="entry name" value="60S RIBOSOMAL PROTEIN L13"/>
    <property type="match status" value="1"/>
</dbReference>
<comment type="similarity">
    <text evidence="1">Belongs to the eukaryotic ribosomal protein eL13 family.</text>
</comment>
<organism evidence="5">
    <name type="scientific">Cladocopium goreaui</name>
    <dbReference type="NCBI Taxonomy" id="2562237"/>
    <lineage>
        <taxon>Eukaryota</taxon>
        <taxon>Sar</taxon>
        <taxon>Alveolata</taxon>
        <taxon>Dinophyceae</taxon>
        <taxon>Suessiales</taxon>
        <taxon>Symbiodiniaceae</taxon>
        <taxon>Cladocopium</taxon>
    </lineage>
</organism>
<evidence type="ECO:0000256" key="1">
    <source>
        <dbReference type="ARBA" id="ARBA00005640"/>
    </source>
</evidence>
<dbReference type="GO" id="GO:0003735">
    <property type="term" value="F:structural constituent of ribosome"/>
    <property type="evidence" value="ECO:0007669"/>
    <property type="project" value="InterPro"/>
</dbReference>
<dbReference type="GO" id="GO:0022625">
    <property type="term" value="C:cytosolic large ribosomal subunit"/>
    <property type="evidence" value="ECO:0007669"/>
    <property type="project" value="TreeGrafter"/>
</dbReference>
<dbReference type="InterPro" id="IPR001380">
    <property type="entry name" value="Ribosomal_eL13"/>
</dbReference>
<dbReference type="Pfam" id="PF01294">
    <property type="entry name" value="Ribosomal_L13e"/>
    <property type="match status" value="1"/>
</dbReference>
<dbReference type="PANTHER" id="PTHR11722:SF0">
    <property type="entry name" value="LARGE RIBOSOMAL SUBUNIT PROTEIN EL13"/>
    <property type="match status" value="1"/>
</dbReference>
<gene>
    <name evidence="5" type="ORF">C1SCF055_LOCUS30325</name>
</gene>
<proteinExistence type="inferred from homology"/>
<dbReference type="OrthoDB" id="10264538at2759"/>
<evidence type="ECO:0000256" key="3">
    <source>
        <dbReference type="ARBA" id="ARBA00023274"/>
    </source>
</evidence>
<dbReference type="HAMAP" id="MF_00499">
    <property type="entry name" value="Ribosomal_eL13"/>
    <property type="match status" value="1"/>
</dbReference>
<name>A0A9P1D8I2_9DINO</name>
<keyword evidence="7" id="KW-1185">Reference proteome</keyword>
<dbReference type="EMBL" id="CAMXCT010003446">
    <property type="protein sequence ID" value="CAI4004543.1"/>
    <property type="molecule type" value="Genomic_DNA"/>
</dbReference>
<protein>
    <submittedName>
        <fullName evidence="6">60S ribosomal protein L13-1</fullName>
    </submittedName>
</protein>
<evidence type="ECO:0000313" key="6">
    <source>
        <dbReference type="EMBL" id="CAL4791855.1"/>
    </source>
</evidence>
<dbReference type="Gene3D" id="1.20.5.110">
    <property type="match status" value="1"/>
</dbReference>